<organism evidence="1 2">
    <name type="scientific">Culex pipiens pipiens</name>
    <name type="common">Northern house mosquito</name>
    <dbReference type="NCBI Taxonomy" id="38569"/>
    <lineage>
        <taxon>Eukaryota</taxon>
        <taxon>Metazoa</taxon>
        <taxon>Ecdysozoa</taxon>
        <taxon>Arthropoda</taxon>
        <taxon>Hexapoda</taxon>
        <taxon>Insecta</taxon>
        <taxon>Pterygota</taxon>
        <taxon>Neoptera</taxon>
        <taxon>Endopterygota</taxon>
        <taxon>Diptera</taxon>
        <taxon>Nematocera</taxon>
        <taxon>Culicoidea</taxon>
        <taxon>Culicidae</taxon>
        <taxon>Culicinae</taxon>
        <taxon>Culicini</taxon>
        <taxon>Culex</taxon>
        <taxon>Culex</taxon>
    </lineage>
</organism>
<gene>
    <name evidence="1" type="ORF">pipiens_010680</name>
</gene>
<dbReference type="Proteomes" id="UP001562425">
    <property type="component" value="Unassembled WGS sequence"/>
</dbReference>
<name>A0ABD1D994_CULPP</name>
<protein>
    <submittedName>
        <fullName evidence="1">Uncharacterized protein</fullName>
    </submittedName>
</protein>
<keyword evidence="2" id="KW-1185">Reference proteome</keyword>
<evidence type="ECO:0000313" key="1">
    <source>
        <dbReference type="EMBL" id="KAL1396211.1"/>
    </source>
</evidence>
<reference evidence="1 2" key="1">
    <citation type="submission" date="2024-05" db="EMBL/GenBank/DDBJ databases">
        <title>Culex pipiens pipiens assembly and annotation.</title>
        <authorList>
            <person name="Alout H."/>
            <person name="Durand T."/>
        </authorList>
    </citation>
    <scope>NUCLEOTIDE SEQUENCE [LARGE SCALE GENOMIC DNA]</scope>
    <source>
        <strain evidence="1">HA-2024</strain>
        <tissue evidence="1">Whole body</tissue>
    </source>
</reference>
<dbReference type="EMBL" id="JBEHCU010006797">
    <property type="protein sequence ID" value="KAL1396211.1"/>
    <property type="molecule type" value="Genomic_DNA"/>
</dbReference>
<evidence type="ECO:0000313" key="2">
    <source>
        <dbReference type="Proteomes" id="UP001562425"/>
    </source>
</evidence>
<accession>A0ABD1D994</accession>
<proteinExistence type="predicted"/>
<sequence length="257" mass="30165">MWITTRTGDVQNDLSGRSNSFTHFLAPFSTADAEQFLWKFWKYKLQLSDANAHRCRLFRAKLFELFRNDYDINRFMCVPLQVKMVATVFQNQVKTFCMAESDQLTFDQQFPKEMNLVKLYDRFVEITFKEVLEEEKNKIDLTIPDNRRKISIWMGECLEKHKKAGIYATFNESERTGLLTRTEVEAIENHLREVEGAVEKTGIVYIVVGKVPVFIHRTYGEYFAALFLWDKYITLSGGEFEAFVNYYLSGILVRGLF</sequence>
<dbReference type="AlphaFoldDB" id="A0ABD1D994"/>
<comment type="caution">
    <text evidence="1">The sequence shown here is derived from an EMBL/GenBank/DDBJ whole genome shotgun (WGS) entry which is preliminary data.</text>
</comment>